<dbReference type="Proteomes" id="UP000271241">
    <property type="component" value="Unassembled WGS sequence"/>
</dbReference>
<proteinExistence type="predicted"/>
<organism evidence="1 2">
    <name type="scientific">Thamnocephalis sphaerospora</name>
    <dbReference type="NCBI Taxonomy" id="78915"/>
    <lineage>
        <taxon>Eukaryota</taxon>
        <taxon>Fungi</taxon>
        <taxon>Fungi incertae sedis</taxon>
        <taxon>Zoopagomycota</taxon>
        <taxon>Zoopagomycotina</taxon>
        <taxon>Zoopagomycetes</taxon>
        <taxon>Zoopagales</taxon>
        <taxon>Sigmoideomycetaceae</taxon>
        <taxon>Thamnocephalis</taxon>
    </lineage>
</organism>
<protein>
    <submittedName>
        <fullName evidence="1">Uncharacterized protein</fullName>
    </submittedName>
</protein>
<accession>A0A4P9XNE4</accession>
<evidence type="ECO:0000313" key="2">
    <source>
        <dbReference type="Proteomes" id="UP000271241"/>
    </source>
</evidence>
<dbReference type="EMBL" id="KZ992793">
    <property type="protein sequence ID" value="RKP06921.1"/>
    <property type="molecule type" value="Genomic_DNA"/>
</dbReference>
<evidence type="ECO:0000313" key="1">
    <source>
        <dbReference type="EMBL" id="RKP06921.1"/>
    </source>
</evidence>
<dbReference type="AlphaFoldDB" id="A0A4P9XNE4"/>
<keyword evidence="2" id="KW-1185">Reference proteome</keyword>
<gene>
    <name evidence="1" type="ORF">THASP1DRAFT_31264</name>
</gene>
<name>A0A4P9XNE4_9FUNG</name>
<reference evidence="2" key="1">
    <citation type="journal article" date="2018" name="Nat. Microbiol.">
        <title>Leveraging single-cell genomics to expand the fungal tree of life.</title>
        <authorList>
            <person name="Ahrendt S.R."/>
            <person name="Quandt C.A."/>
            <person name="Ciobanu D."/>
            <person name="Clum A."/>
            <person name="Salamov A."/>
            <person name="Andreopoulos B."/>
            <person name="Cheng J.F."/>
            <person name="Woyke T."/>
            <person name="Pelin A."/>
            <person name="Henrissat B."/>
            <person name="Reynolds N.K."/>
            <person name="Benny G.L."/>
            <person name="Smith M.E."/>
            <person name="James T.Y."/>
            <person name="Grigoriev I.V."/>
        </authorList>
    </citation>
    <scope>NUCLEOTIDE SEQUENCE [LARGE SCALE GENOMIC DNA]</scope>
    <source>
        <strain evidence="2">RSA 1356</strain>
    </source>
</reference>
<sequence length="443" mass="49165">MRHDIAPKVFSDEGVDVGWLAKNVPAFWYHALLQRRRAAHNWFYKQGDLRREQMPRPLNNASYRMLGSSLCGTVMAKDNDCIYVIGATVDVGSCWYALRLDPPSGWDYCPLSAVVSHCFVVVCSEMRRKKYQYGEGLLGDQKQTEKKVTAAANAPSWKSCVQAWLGGDLAPSLELHSPYKLRQVQISHDWLLMQVGDAPAGDHPERPHTTYRVLNLRRRVWCSGVLVASAGLCHVHSAKDDTVAVFTLMLDSVNRPHWRLTELHCSQPPRVRASGSGPLWPWSVLSGTSALVGVDTVILHVKFATGIAQDCAGLLDLPSNTIRWQGCGGKDTVLPFPGDRNLCLVVRGRRAEVWPIAAMSRVYQRQSHDTFTSQHILGTIGLFSNSATGACHVARLNDDLGRLEIRSLRRANVGPEPRVVATQDKLITVGTRTGQLLIRSFLS</sequence>